<dbReference type="KEGG" id="pej:FYC62_04080"/>
<dbReference type="EMBL" id="CP043329">
    <property type="protein sequence ID" value="QEK50942.1"/>
    <property type="molecule type" value="Genomic_DNA"/>
</dbReference>
<dbReference type="AlphaFoldDB" id="A0A5C0VGC2"/>
<reference evidence="2 3" key="1">
    <citation type="submission" date="2019-08" db="EMBL/GenBank/DDBJ databases">
        <title>Pedobacter sp. nov., isolated from Han river, South Korea.</title>
        <authorList>
            <person name="Lee D.-H."/>
            <person name="Kim Y.-S."/>
            <person name="Hwang E.-M."/>
            <person name="Le Tran T.C."/>
            <person name="Cha C.-J."/>
        </authorList>
    </citation>
    <scope>NUCLEOTIDE SEQUENCE [LARGE SCALE GENOMIC DNA]</scope>
    <source>
        <strain evidence="2 3">CJ43</strain>
    </source>
</reference>
<dbReference type="RefSeq" id="WP_149073563.1">
    <property type="nucleotide sequence ID" value="NZ_CP043329.1"/>
</dbReference>
<evidence type="ECO:0000313" key="3">
    <source>
        <dbReference type="Proteomes" id="UP000323653"/>
    </source>
</evidence>
<evidence type="ECO:0000313" key="2">
    <source>
        <dbReference type="EMBL" id="QEK50942.1"/>
    </source>
</evidence>
<evidence type="ECO:0000313" key="1">
    <source>
        <dbReference type="EMBL" id="QEK50357.1"/>
    </source>
</evidence>
<dbReference type="EMBL" id="CP043329">
    <property type="protein sequence ID" value="QEK50357.1"/>
    <property type="molecule type" value="Genomic_DNA"/>
</dbReference>
<gene>
    <name evidence="1" type="ORF">FYC62_00745</name>
    <name evidence="2" type="ORF">FYC62_04080</name>
</gene>
<sequence>MAKSRNNVITHGLSGLIGDLLVFRQRAGKTIVSDRPKVRVDNPNPDQLEVRERFIKAARYAKAAISDLTIKALYQAAAKAGQSAYNVAFADYKKAPEIEANPNYNGYSGQIGYQVEATVYDNFMVTAVKVEIRDASNALIEQGDAIQQDDVSKWIYATTVANPDYATSSIIIKAYDMPENETIQVTQL</sequence>
<proteinExistence type="predicted"/>
<protein>
    <submittedName>
        <fullName evidence="2">Uncharacterized protein</fullName>
    </submittedName>
</protein>
<keyword evidence="3" id="KW-1185">Reference proteome</keyword>
<dbReference type="KEGG" id="pej:FYC62_00745"/>
<organism evidence="2 3">
    <name type="scientific">Pedobacter aquae</name>
    <dbReference type="NCBI Taxonomy" id="2605747"/>
    <lineage>
        <taxon>Bacteria</taxon>
        <taxon>Pseudomonadati</taxon>
        <taxon>Bacteroidota</taxon>
        <taxon>Sphingobacteriia</taxon>
        <taxon>Sphingobacteriales</taxon>
        <taxon>Sphingobacteriaceae</taxon>
        <taxon>Pedobacter</taxon>
    </lineage>
</organism>
<accession>A0A5C0VGC2</accession>
<name>A0A5C0VGC2_9SPHI</name>
<dbReference type="Proteomes" id="UP000323653">
    <property type="component" value="Chromosome"/>
</dbReference>